<dbReference type="PROSITE" id="PS51272">
    <property type="entry name" value="SLH"/>
    <property type="match status" value="1"/>
</dbReference>
<dbReference type="InterPro" id="IPR001119">
    <property type="entry name" value="SLH_dom"/>
</dbReference>
<feature type="non-terminal residue" evidence="2">
    <location>
        <position position="1"/>
    </location>
</feature>
<dbReference type="AlphaFoldDB" id="X1JCP2"/>
<gene>
    <name evidence="2" type="ORF">S03H2_55305</name>
</gene>
<accession>X1JCP2</accession>
<proteinExistence type="predicted"/>
<evidence type="ECO:0000259" key="1">
    <source>
        <dbReference type="PROSITE" id="PS51272"/>
    </source>
</evidence>
<organism evidence="2">
    <name type="scientific">marine sediment metagenome</name>
    <dbReference type="NCBI Taxonomy" id="412755"/>
    <lineage>
        <taxon>unclassified sequences</taxon>
        <taxon>metagenomes</taxon>
        <taxon>ecological metagenomes</taxon>
    </lineage>
</organism>
<protein>
    <recommendedName>
        <fullName evidence="1">SLH domain-containing protein</fullName>
    </recommendedName>
</protein>
<sequence>VVAGYDDGMYHPEWVVTRDQMAVYIARAFSLPMAN</sequence>
<name>X1JCP2_9ZZZZ</name>
<feature type="domain" description="SLH" evidence="1">
    <location>
        <begin position="1"/>
        <end position="35"/>
    </location>
</feature>
<comment type="caution">
    <text evidence="2">The sequence shown here is derived from an EMBL/GenBank/DDBJ whole genome shotgun (WGS) entry which is preliminary data.</text>
</comment>
<dbReference type="EMBL" id="BARU01035317">
    <property type="protein sequence ID" value="GAH79285.1"/>
    <property type="molecule type" value="Genomic_DNA"/>
</dbReference>
<reference evidence="2" key="1">
    <citation type="journal article" date="2014" name="Front. Microbiol.">
        <title>High frequency of phylogenetically diverse reductive dehalogenase-homologous genes in deep subseafloor sedimentary metagenomes.</title>
        <authorList>
            <person name="Kawai M."/>
            <person name="Futagami T."/>
            <person name="Toyoda A."/>
            <person name="Takaki Y."/>
            <person name="Nishi S."/>
            <person name="Hori S."/>
            <person name="Arai W."/>
            <person name="Tsubouchi T."/>
            <person name="Morono Y."/>
            <person name="Uchiyama I."/>
            <person name="Ito T."/>
            <person name="Fujiyama A."/>
            <person name="Inagaki F."/>
            <person name="Takami H."/>
        </authorList>
    </citation>
    <scope>NUCLEOTIDE SEQUENCE</scope>
    <source>
        <strain evidence="2">Expedition CK06-06</strain>
    </source>
</reference>
<evidence type="ECO:0000313" key="2">
    <source>
        <dbReference type="EMBL" id="GAH79285.1"/>
    </source>
</evidence>